<evidence type="ECO:0000259" key="6">
    <source>
        <dbReference type="SMART" id="SM01332"/>
    </source>
</evidence>
<dbReference type="SMART" id="SM01332">
    <property type="entry name" value="Cyclin_C"/>
    <property type="match status" value="1"/>
</dbReference>
<dbReference type="InterPro" id="IPR013763">
    <property type="entry name" value="Cyclin-like_dom"/>
</dbReference>
<dbReference type="AlphaFoldDB" id="A0A3B4ANK5"/>
<feature type="domain" description="Cyclin-like" evidence="5">
    <location>
        <begin position="105"/>
        <end position="196"/>
    </location>
</feature>
<evidence type="ECO:0000256" key="4">
    <source>
        <dbReference type="RuleBase" id="RU000383"/>
    </source>
</evidence>
<organism evidence="7 8">
    <name type="scientific">Periophthalmus magnuspinnatus</name>
    <dbReference type="NCBI Taxonomy" id="409849"/>
    <lineage>
        <taxon>Eukaryota</taxon>
        <taxon>Metazoa</taxon>
        <taxon>Chordata</taxon>
        <taxon>Craniata</taxon>
        <taxon>Vertebrata</taxon>
        <taxon>Euteleostomi</taxon>
        <taxon>Actinopterygii</taxon>
        <taxon>Neopterygii</taxon>
        <taxon>Teleostei</taxon>
        <taxon>Neoteleostei</taxon>
        <taxon>Acanthomorphata</taxon>
        <taxon>Gobiaria</taxon>
        <taxon>Gobiiformes</taxon>
        <taxon>Gobioidei</taxon>
        <taxon>Gobiidae</taxon>
        <taxon>Oxudercinae</taxon>
        <taxon>Periophthalmus</taxon>
    </lineage>
</organism>
<dbReference type="InterPro" id="IPR006671">
    <property type="entry name" value="Cyclin_N"/>
</dbReference>
<dbReference type="Gene3D" id="1.10.472.10">
    <property type="entry name" value="Cyclin-like"/>
    <property type="match status" value="2"/>
</dbReference>
<evidence type="ECO:0000256" key="3">
    <source>
        <dbReference type="ARBA" id="ARBA00025821"/>
    </source>
</evidence>
<reference evidence="7" key="2">
    <citation type="submission" date="2025-09" db="UniProtKB">
        <authorList>
            <consortium name="Ensembl"/>
        </authorList>
    </citation>
    <scope>IDENTIFICATION</scope>
</reference>
<dbReference type="Ensembl" id="ENSPMGT00000019943.1">
    <property type="protein sequence ID" value="ENSPMGP00000018698.1"/>
    <property type="gene ID" value="ENSPMGG00000015252.1"/>
</dbReference>
<dbReference type="SUPFAM" id="SSF47954">
    <property type="entry name" value="Cyclin-like"/>
    <property type="match status" value="2"/>
</dbReference>
<keyword evidence="2 4" id="KW-0195">Cyclin</keyword>
<dbReference type="InterPro" id="IPR039361">
    <property type="entry name" value="Cyclin"/>
</dbReference>
<dbReference type="Proteomes" id="UP000261520">
    <property type="component" value="Unplaced"/>
</dbReference>
<evidence type="ECO:0000256" key="2">
    <source>
        <dbReference type="ARBA" id="ARBA00023127"/>
    </source>
</evidence>
<keyword evidence="8" id="KW-1185">Reference proteome</keyword>
<reference evidence="7" key="1">
    <citation type="submission" date="2025-08" db="UniProtKB">
        <authorList>
            <consortium name="Ensembl"/>
        </authorList>
    </citation>
    <scope>IDENTIFICATION</scope>
</reference>
<accession>A0A3B4ANK5</accession>
<dbReference type="Pfam" id="PF02984">
    <property type="entry name" value="Cyclin_C"/>
    <property type="match status" value="1"/>
</dbReference>
<comment type="similarity">
    <text evidence="4">Belongs to the cyclin family.</text>
</comment>
<evidence type="ECO:0000313" key="7">
    <source>
        <dbReference type="Ensembl" id="ENSPMGP00000018698.1"/>
    </source>
</evidence>
<evidence type="ECO:0000256" key="1">
    <source>
        <dbReference type="ARBA" id="ARBA00003222"/>
    </source>
</evidence>
<comment type="subunit">
    <text evidence="3">Interacts with the CDK1 protein kinase to form a serine/threonine kinase holoenzyme complex also known as maturation promoting factor (MPF). The cyclin subunit imparts substrate specificity to the complex.</text>
</comment>
<protein>
    <submittedName>
        <fullName evidence="7">Uncharacterized protein</fullName>
    </submittedName>
</protein>
<sequence length="337" mass="37394">MAGAGFCDSRPLLDLHQKVSPSLSPLQSQPGAQLSLQGHSRAHLSLQGASLSLQGHSRAHLSLSPGSLQVPTLLRREVEIALEKLDLIWDHTYAWEMFLDMMKSQGLYTFSTKDLPPNFTDDRRVILVDWMKPYLNRTLNLIKVPTANLQLLGMVCLFIAAKKEESLLPVVSDLCYVMDYNYSKQQLLRMERKVLSRLKFDLSFCSPLHFLLLFSSVARCSAKVTWMARYLLELSLLEGQCVVFQPVQLAEAALCLARLVLNESPTPEGEAAWCLVSSLHVGNESALLSIMHILATGAATAQRDSCATYIKFSSPEAMCISRHPGLVNASLLLGVHK</sequence>
<feature type="domain" description="Cyclin C-terminal" evidence="6">
    <location>
        <begin position="205"/>
        <end position="326"/>
    </location>
</feature>
<evidence type="ECO:0000313" key="8">
    <source>
        <dbReference type="Proteomes" id="UP000261520"/>
    </source>
</evidence>
<dbReference type="InterPro" id="IPR004367">
    <property type="entry name" value="Cyclin_C-dom"/>
</dbReference>
<dbReference type="SMART" id="SM00385">
    <property type="entry name" value="CYCLIN"/>
    <property type="match status" value="2"/>
</dbReference>
<proteinExistence type="inferred from homology"/>
<name>A0A3B4ANK5_9GOBI</name>
<evidence type="ECO:0000259" key="5">
    <source>
        <dbReference type="SMART" id="SM00385"/>
    </source>
</evidence>
<dbReference type="Pfam" id="PF00134">
    <property type="entry name" value="Cyclin_N"/>
    <property type="match status" value="1"/>
</dbReference>
<comment type="function">
    <text evidence="1">Essential for the control of the cell cycle at the G2/M (mitosis) transition.</text>
</comment>
<dbReference type="PANTHER" id="PTHR10177">
    <property type="entry name" value="CYCLINS"/>
    <property type="match status" value="1"/>
</dbReference>
<dbReference type="STRING" id="409849.ENSPMGP00000018698"/>
<dbReference type="InterPro" id="IPR036915">
    <property type="entry name" value="Cyclin-like_sf"/>
</dbReference>
<feature type="domain" description="Cyclin-like" evidence="5">
    <location>
        <begin position="209"/>
        <end position="291"/>
    </location>
</feature>